<accession>A0A1G9GR90</accession>
<organism evidence="3 4">
    <name type="scientific">Paracoccus chinensis</name>
    <dbReference type="NCBI Taxonomy" id="525640"/>
    <lineage>
        <taxon>Bacteria</taxon>
        <taxon>Pseudomonadati</taxon>
        <taxon>Pseudomonadota</taxon>
        <taxon>Alphaproteobacteria</taxon>
        <taxon>Rhodobacterales</taxon>
        <taxon>Paracoccaceae</taxon>
        <taxon>Paracoccus</taxon>
    </lineage>
</organism>
<reference evidence="4" key="1">
    <citation type="submission" date="2016-10" db="EMBL/GenBank/DDBJ databases">
        <authorList>
            <person name="Varghese N."/>
            <person name="Submissions S."/>
        </authorList>
    </citation>
    <scope>NUCLEOTIDE SEQUENCE [LARGE SCALE GENOMIC DNA]</scope>
    <source>
        <strain evidence="4">CGMCC 1.7655</strain>
    </source>
</reference>
<dbReference type="InterPro" id="IPR036046">
    <property type="entry name" value="Acylphosphatase-like_dom_sf"/>
</dbReference>
<dbReference type="SUPFAM" id="SSF54975">
    <property type="entry name" value="Acylphosphatase/BLUF domain-like"/>
    <property type="match status" value="1"/>
</dbReference>
<dbReference type="GO" id="GO:0071949">
    <property type="term" value="F:FAD binding"/>
    <property type="evidence" value="ECO:0007669"/>
    <property type="project" value="InterPro"/>
</dbReference>
<dbReference type="STRING" id="525640.SAMN04487971_105178"/>
<keyword evidence="1" id="KW-0472">Membrane</keyword>
<keyword evidence="4" id="KW-1185">Reference proteome</keyword>
<name>A0A1G9GR90_9RHOB</name>
<dbReference type="Proteomes" id="UP000199555">
    <property type="component" value="Unassembled WGS sequence"/>
</dbReference>
<dbReference type="AlphaFoldDB" id="A0A1G9GR90"/>
<dbReference type="PROSITE" id="PS50925">
    <property type="entry name" value="BLUF"/>
    <property type="match status" value="1"/>
</dbReference>
<keyword evidence="1" id="KW-0812">Transmembrane</keyword>
<evidence type="ECO:0000256" key="1">
    <source>
        <dbReference type="SAM" id="Phobius"/>
    </source>
</evidence>
<dbReference type="OrthoDB" id="196105at2"/>
<sequence length="153" mass="18209">MIQLKLLIWFMAPVGMMAAISFILYRSETDIRPGSEMARVLMDKARRWNERFDLTGFLHHEDGFFFQWLEGQPDNLAAIMERIERDPRHRNLTYLARGTQAERQFSRWRMGYSTRSEASVLRWLADHPVVIRERKEYAAGMLAFLRERESLLN</sequence>
<proteinExistence type="predicted"/>
<evidence type="ECO:0000313" key="4">
    <source>
        <dbReference type="Proteomes" id="UP000199555"/>
    </source>
</evidence>
<dbReference type="SMR" id="A0A1G9GR90"/>
<protein>
    <submittedName>
        <fullName evidence="3">Sensors of blue-light using FAD</fullName>
    </submittedName>
</protein>
<dbReference type="Pfam" id="PF04940">
    <property type="entry name" value="BLUF"/>
    <property type="match status" value="1"/>
</dbReference>
<dbReference type="Gene3D" id="3.30.70.100">
    <property type="match status" value="1"/>
</dbReference>
<evidence type="ECO:0000313" key="3">
    <source>
        <dbReference type="EMBL" id="SDL03177.1"/>
    </source>
</evidence>
<dbReference type="InterPro" id="IPR007024">
    <property type="entry name" value="BLUF_domain"/>
</dbReference>
<dbReference type="GO" id="GO:0009882">
    <property type="term" value="F:blue light photoreceptor activity"/>
    <property type="evidence" value="ECO:0007669"/>
    <property type="project" value="InterPro"/>
</dbReference>
<dbReference type="RefSeq" id="WP_090754359.1">
    <property type="nucleotide sequence ID" value="NZ_FNGE01000005.1"/>
</dbReference>
<dbReference type="EMBL" id="FNGE01000005">
    <property type="protein sequence ID" value="SDL03177.1"/>
    <property type="molecule type" value="Genomic_DNA"/>
</dbReference>
<evidence type="ECO:0000259" key="2">
    <source>
        <dbReference type="PROSITE" id="PS50925"/>
    </source>
</evidence>
<keyword evidence="1" id="KW-1133">Transmembrane helix</keyword>
<gene>
    <name evidence="3" type="ORF">SAMN04487971_105178</name>
</gene>
<feature type="domain" description="BLUF" evidence="2">
    <location>
        <begin position="20"/>
        <end position="111"/>
    </location>
</feature>
<feature type="transmembrane region" description="Helical" evidence="1">
    <location>
        <begin position="6"/>
        <end position="25"/>
    </location>
</feature>
<dbReference type="SMART" id="SM01034">
    <property type="entry name" value="BLUF"/>
    <property type="match status" value="1"/>
</dbReference>